<dbReference type="AlphaFoldDB" id="A0A3P7KIX2"/>
<evidence type="ECO:0000313" key="2">
    <source>
        <dbReference type="EMBL" id="VDM70905.1"/>
    </source>
</evidence>
<organism evidence="2 3">
    <name type="scientific">Strongylus vulgaris</name>
    <name type="common">Blood worm</name>
    <dbReference type="NCBI Taxonomy" id="40348"/>
    <lineage>
        <taxon>Eukaryota</taxon>
        <taxon>Metazoa</taxon>
        <taxon>Ecdysozoa</taxon>
        <taxon>Nematoda</taxon>
        <taxon>Chromadorea</taxon>
        <taxon>Rhabditida</taxon>
        <taxon>Rhabditina</taxon>
        <taxon>Rhabditomorpha</taxon>
        <taxon>Strongyloidea</taxon>
        <taxon>Strongylidae</taxon>
        <taxon>Strongylus</taxon>
    </lineage>
</organism>
<name>A0A3P7KIX2_STRVU</name>
<proteinExistence type="predicted"/>
<gene>
    <name evidence="2" type="ORF">SVUK_LOCUS5903</name>
</gene>
<reference evidence="2 3" key="1">
    <citation type="submission" date="2018-11" db="EMBL/GenBank/DDBJ databases">
        <authorList>
            <consortium name="Pathogen Informatics"/>
        </authorList>
    </citation>
    <scope>NUCLEOTIDE SEQUENCE [LARGE SCALE GENOMIC DNA]</scope>
</reference>
<dbReference type="EMBL" id="UYYB01018083">
    <property type="protein sequence ID" value="VDM70905.1"/>
    <property type="molecule type" value="Genomic_DNA"/>
</dbReference>
<keyword evidence="3" id="KW-1185">Reference proteome</keyword>
<dbReference type="Proteomes" id="UP000270094">
    <property type="component" value="Unassembled WGS sequence"/>
</dbReference>
<evidence type="ECO:0000313" key="3">
    <source>
        <dbReference type="Proteomes" id="UP000270094"/>
    </source>
</evidence>
<evidence type="ECO:0000256" key="1">
    <source>
        <dbReference type="SAM" id="MobiDB-lite"/>
    </source>
</evidence>
<sequence length="329" mass="34816">MCGGEEQCTAICADKKEMIGSVQITSTEMGNICDTVVNLTHLSAATSLNITEQVATKLTNPKRSKAFPFLVPLSTTDAIDASGASVIPLSKQSKISTNPSVQQSVTNMPRGQEIFSNQSDFVVTKEPTQKSATTQTKTFAKIIKSTSTTELNSPVGTLKDSNVSAGNPTDVTNSIRRNTGTLWSHYVDSLQPEGSSALNEGFEEGREPEKSGSDLIFGFTPYNVISTPIGAGKQSPETISAYSTAKNVLTYIRATKGATQNGASKSVASKKGAALSSDIKKTGGIFDSKAGSERTTALSTVRTIEKVTNANVDTTQKNPDTVRRLINST</sequence>
<feature type="region of interest" description="Disordered" evidence="1">
    <location>
        <begin position="151"/>
        <end position="173"/>
    </location>
</feature>
<protein>
    <submittedName>
        <fullName evidence="2">Uncharacterized protein</fullName>
    </submittedName>
</protein>
<accession>A0A3P7KIX2</accession>